<dbReference type="SUPFAM" id="SSF55729">
    <property type="entry name" value="Acyl-CoA N-acyltransferases (Nat)"/>
    <property type="match status" value="1"/>
</dbReference>
<accession>A0A8H6JDB5</accession>
<dbReference type="PANTHER" id="PTHR42791">
    <property type="entry name" value="GNAT FAMILY ACETYLTRANSFERASE"/>
    <property type="match status" value="1"/>
</dbReference>
<dbReference type="PROSITE" id="PS51186">
    <property type="entry name" value="GNAT"/>
    <property type="match status" value="1"/>
</dbReference>
<name>A0A8H6JDB5_9PEZI</name>
<evidence type="ECO:0000256" key="1">
    <source>
        <dbReference type="SAM" id="MobiDB-lite"/>
    </source>
</evidence>
<dbReference type="InterPro" id="IPR000182">
    <property type="entry name" value="GNAT_dom"/>
</dbReference>
<comment type="caution">
    <text evidence="3">The sequence shown here is derived from an EMBL/GenBank/DDBJ whole genome shotgun (WGS) entry which is preliminary data.</text>
</comment>
<sequence length="240" mass="26732">MATPSSGITLRPATDSDVDTLASIADAAFATDTHTQLKAAFHRKPSFKDGMRQGLESWLRSPKVDLIVADVDGKPVGWIGWARRGFAGDVDQPLSGPEEEPLAEEGDAAQSRKIKDLEDLTNASMEYWVCRLMPSGCRCRIVVSCVVHPEYQGRGVGSRLLRWGTERADNEERVFCWVQSSMGAVAAYEKLGFREVGRLEANLDDYAEGREPSETWEHVTGSQTSWGRYSWVYMRRKAKA</sequence>
<dbReference type="EMBL" id="WIGN01000086">
    <property type="protein sequence ID" value="KAF6810495.1"/>
    <property type="molecule type" value="Genomic_DNA"/>
</dbReference>
<feature type="compositionally biased region" description="Acidic residues" evidence="1">
    <location>
        <begin position="97"/>
        <end position="107"/>
    </location>
</feature>
<feature type="region of interest" description="Disordered" evidence="1">
    <location>
        <begin position="90"/>
        <end position="110"/>
    </location>
</feature>
<dbReference type="PANTHER" id="PTHR42791:SF1">
    <property type="entry name" value="N-ACETYLTRANSFERASE DOMAIN-CONTAINING PROTEIN"/>
    <property type="match status" value="1"/>
</dbReference>
<protein>
    <submittedName>
        <fullName evidence="3">GNAT family</fullName>
    </submittedName>
</protein>
<reference evidence="3 4" key="1">
    <citation type="journal article" date="2020" name="Phytopathology">
        <title>Genome Sequence Resources of Colletotrichum truncatum, C. plurivorum, C. musicola, and C. sojae: Four Species Pathogenic to Soybean (Glycine max).</title>
        <authorList>
            <person name="Rogerio F."/>
            <person name="Boufleur T.R."/>
            <person name="Ciampi-Guillardi M."/>
            <person name="Sukno S.A."/>
            <person name="Thon M.R."/>
            <person name="Massola Junior N.S."/>
            <person name="Baroncelli R."/>
        </authorList>
    </citation>
    <scope>NUCLEOTIDE SEQUENCE [LARGE SCALE GENOMIC DNA]</scope>
    <source>
        <strain evidence="3 4">LFN0009</strain>
    </source>
</reference>
<dbReference type="AlphaFoldDB" id="A0A8H6JDB5"/>
<feature type="domain" description="N-acetyltransferase" evidence="2">
    <location>
        <begin position="8"/>
        <end position="217"/>
    </location>
</feature>
<evidence type="ECO:0000313" key="4">
    <source>
        <dbReference type="Proteomes" id="UP000652219"/>
    </source>
</evidence>
<proteinExistence type="predicted"/>
<evidence type="ECO:0000259" key="2">
    <source>
        <dbReference type="PROSITE" id="PS51186"/>
    </source>
</evidence>
<dbReference type="GO" id="GO:0016747">
    <property type="term" value="F:acyltransferase activity, transferring groups other than amino-acyl groups"/>
    <property type="evidence" value="ECO:0007669"/>
    <property type="project" value="InterPro"/>
</dbReference>
<dbReference type="InterPro" id="IPR016181">
    <property type="entry name" value="Acyl_CoA_acyltransferase"/>
</dbReference>
<evidence type="ECO:0000313" key="3">
    <source>
        <dbReference type="EMBL" id="KAF6810495.1"/>
    </source>
</evidence>
<gene>
    <name evidence="3" type="ORF">CSOJ01_06307</name>
</gene>
<dbReference type="Pfam" id="PF00583">
    <property type="entry name" value="Acetyltransf_1"/>
    <property type="match status" value="1"/>
</dbReference>
<dbReference type="InterPro" id="IPR052523">
    <property type="entry name" value="Trichothecene_AcTrans"/>
</dbReference>
<dbReference type="CDD" id="cd04301">
    <property type="entry name" value="NAT_SF"/>
    <property type="match status" value="1"/>
</dbReference>
<dbReference type="Proteomes" id="UP000652219">
    <property type="component" value="Unassembled WGS sequence"/>
</dbReference>
<organism evidence="3 4">
    <name type="scientific">Colletotrichum sojae</name>
    <dbReference type="NCBI Taxonomy" id="2175907"/>
    <lineage>
        <taxon>Eukaryota</taxon>
        <taxon>Fungi</taxon>
        <taxon>Dikarya</taxon>
        <taxon>Ascomycota</taxon>
        <taxon>Pezizomycotina</taxon>
        <taxon>Sordariomycetes</taxon>
        <taxon>Hypocreomycetidae</taxon>
        <taxon>Glomerellales</taxon>
        <taxon>Glomerellaceae</taxon>
        <taxon>Colletotrichum</taxon>
        <taxon>Colletotrichum orchidearum species complex</taxon>
    </lineage>
</organism>
<dbReference type="Gene3D" id="3.40.630.30">
    <property type="match status" value="1"/>
</dbReference>
<keyword evidence="4" id="KW-1185">Reference proteome</keyword>